<evidence type="ECO:0000259" key="16">
    <source>
        <dbReference type="Pfam" id="PF01634"/>
    </source>
</evidence>
<keyword evidence="18" id="KW-1185">Reference proteome</keyword>
<keyword evidence="9 15" id="KW-0328">Glycosyltransferase</keyword>
<evidence type="ECO:0000256" key="5">
    <source>
        <dbReference type="ARBA" id="ARBA00011946"/>
    </source>
</evidence>
<evidence type="ECO:0000256" key="12">
    <source>
        <dbReference type="ARBA" id="ARBA00022840"/>
    </source>
</evidence>
<evidence type="ECO:0000256" key="8">
    <source>
        <dbReference type="ARBA" id="ARBA00022605"/>
    </source>
</evidence>
<comment type="domain">
    <text evidence="15">Lacks the C-terminal regulatory region which is replaced by HisZ.</text>
</comment>
<dbReference type="OrthoDB" id="9801867at2"/>
<comment type="function">
    <text evidence="14 15">Catalyzes the condensation of ATP and 5-phosphoribose 1-diphosphate to form N'-(5'-phosphoribosyl)-ATP (PR-ATP). Has a crucial role in the pathway because the rate of histidine biosynthesis seems to be controlled primarily by regulation of HisG enzymatic activity.</text>
</comment>
<dbReference type="Proteomes" id="UP000321805">
    <property type="component" value="Chromosome"/>
</dbReference>
<name>A0A5B8U7Q1_9ACTN</name>
<evidence type="ECO:0000313" key="17">
    <source>
        <dbReference type="EMBL" id="QEC49159.1"/>
    </source>
</evidence>
<comment type="subunit">
    <text evidence="15">Heteromultimer composed of HisG and HisZ subunits.</text>
</comment>
<dbReference type="InterPro" id="IPR001348">
    <property type="entry name" value="ATP_PRibTrfase_HisG"/>
</dbReference>
<comment type="similarity">
    <text evidence="4 15">Belongs to the ATP phosphoribosyltransferase family. Short subfamily.</text>
</comment>
<dbReference type="Gene3D" id="3.40.190.10">
    <property type="entry name" value="Periplasmic binding protein-like II"/>
    <property type="match status" value="2"/>
</dbReference>
<dbReference type="PANTHER" id="PTHR21403">
    <property type="entry name" value="ATP PHOSPHORIBOSYLTRANSFERASE ATP-PRTASE"/>
    <property type="match status" value="1"/>
</dbReference>
<evidence type="ECO:0000256" key="10">
    <source>
        <dbReference type="ARBA" id="ARBA00022679"/>
    </source>
</evidence>
<evidence type="ECO:0000256" key="1">
    <source>
        <dbReference type="ARBA" id="ARBA00000915"/>
    </source>
</evidence>
<evidence type="ECO:0000256" key="2">
    <source>
        <dbReference type="ARBA" id="ARBA00004496"/>
    </source>
</evidence>
<evidence type="ECO:0000256" key="6">
    <source>
        <dbReference type="ARBA" id="ARBA00020998"/>
    </source>
</evidence>
<dbReference type="Pfam" id="PF01634">
    <property type="entry name" value="HisG"/>
    <property type="match status" value="1"/>
</dbReference>
<dbReference type="GO" id="GO:0005737">
    <property type="term" value="C:cytoplasm"/>
    <property type="evidence" value="ECO:0007669"/>
    <property type="project" value="UniProtKB-SubCell"/>
</dbReference>
<evidence type="ECO:0000313" key="18">
    <source>
        <dbReference type="Proteomes" id="UP000321805"/>
    </source>
</evidence>
<gene>
    <name evidence="15" type="primary">hisG</name>
    <name evidence="17" type="ORF">FSW04_17295</name>
</gene>
<dbReference type="UniPathway" id="UPA00031">
    <property type="reaction ID" value="UER00006"/>
</dbReference>
<dbReference type="AlphaFoldDB" id="A0A5B8U7Q1"/>
<comment type="subcellular location">
    <subcellularLocation>
        <location evidence="2 15">Cytoplasm</location>
    </subcellularLocation>
</comment>
<dbReference type="EMBL" id="CP042430">
    <property type="protein sequence ID" value="QEC49159.1"/>
    <property type="molecule type" value="Genomic_DNA"/>
</dbReference>
<organism evidence="17 18">
    <name type="scientific">Baekduia soli</name>
    <dbReference type="NCBI Taxonomy" id="496014"/>
    <lineage>
        <taxon>Bacteria</taxon>
        <taxon>Bacillati</taxon>
        <taxon>Actinomycetota</taxon>
        <taxon>Thermoleophilia</taxon>
        <taxon>Solirubrobacterales</taxon>
        <taxon>Baekduiaceae</taxon>
        <taxon>Baekduia</taxon>
    </lineage>
</organism>
<dbReference type="NCBIfam" id="TIGR00070">
    <property type="entry name" value="hisG"/>
    <property type="match status" value="1"/>
</dbReference>
<keyword evidence="12 15" id="KW-0067">ATP-binding</keyword>
<dbReference type="GO" id="GO:0005524">
    <property type="term" value="F:ATP binding"/>
    <property type="evidence" value="ECO:0007669"/>
    <property type="project" value="UniProtKB-KW"/>
</dbReference>
<keyword evidence="11 15" id="KW-0547">Nucleotide-binding</keyword>
<dbReference type="InterPro" id="IPR024893">
    <property type="entry name" value="ATP_PRibTrfase_HisG_short"/>
</dbReference>
<dbReference type="RefSeq" id="WP_146921510.1">
    <property type="nucleotide sequence ID" value="NZ_CP042430.1"/>
</dbReference>
<evidence type="ECO:0000256" key="9">
    <source>
        <dbReference type="ARBA" id="ARBA00022676"/>
    </source>
</evidence>
<dbReference type="PANTHER" id="PTHR21403:SF8">
    <property type="entry name" value="ATP PHOSPHORIBOSYLTRANSFERASE"/>
    <property type="match status" value="1"/>
</dbReference>
<evidence type="ECO:0000256" key="11">
    <source>
        <dbReference type="ARBA" id="ARBA00022741"/>
    </source>
</evidence>
<sequence>MTTPALTIAVPRGALLGDTLTLLDAVGVDTSEVRANDRKLLFDDVGIVTMRPSDVPTYVEAGAADVGITGKDVLTEQDERQVVELLDLGYGPCRMILATIATPPSEPDPAAEALRRLGVMRVATKYPKTAARYFDATGRQAEIVEVKGSVELAPLTGLVEAIVDLTATGTTLRENGLVIREEIERSTARLIANPVAHKLKAAAIDELVTRMRAAGGTVTA</sequence>
<feature type="domain" description="ATP phosphoribosyltransferase catalytic" evidence="16">
    <location>
        <begin position="51"/>
        <end position="212"/>
    </location>
</feature>
<keyword evidence="8 15" id="KW-0028">Amino-acid biosynthesis</keyword>
<proteinExistence type="inferred from homology"/>
<evidence type="ECO:0000256" key="3">
    <source>
        <dbReference type="ARBA" id="ARBA00004667"/>
    </source>
</evidence>
<evidence type="ECO:0000256" key="13">
    <source>
        <dbReference type="ARBA" id="ARBA00023102"/>
    </source>
</evidence>
<evidence type="ECO:0000256" key="7">
    <source>
        <dbReference type="ARBA" id="ARBA00022490"/>
    </source>
</evidence>
<keyword evidence="13 15" id="KW-0368">Histidine biosynthesis</keyword>
<accession>A0A5B8U7Q1</accession>
<keyword evidence="10 15" id="KW-0808">Transferase</keyword>
<keyword evidence="7 15" id="KW-0963">Cytoplasm</keyword>
<comment type="pathway">
    <text evidence="3 15">Amino-acid biosynthesis; L-histidine biosynthesis; L-histidine from 5-phospho-alpha-D-ribose 1-diphosphate: step 1/9.</text>
</comment>
<reference evidence="17 18" key="1">
    <citation type="journal article" date="2018" name="J. Microbiol.">
        <title>Baekduia soli gen. nov., sp. nov., a novel bacterium isolated from the soil of Baekdu Mountain and proposal of a novel family name, Baekduiaceae fam. nov.</title>
        <authorList>
            <person name="An D.S."/>
            <person name="Siddiqi M.Z."/>
            <person name="Kim K.H."/>
            <person name="Yu H.S."/>
            <person name="Im W.T."/>
        </authorList>
    </citation>
    <scope>NUCLEOTIDE SEQUENCE [LARGE SCALE GENOMIC DNA]</scope>
    <source>
        <strain evidence="17 18">BR7-21</strain>
    </source>
</reference>
<dbReference type="CDD" id="cd13595">
    <property type="entry name" value="PBP2_HisGs"/>
    <property type="match status" value="1"/>
</dbReference>
<dbReference type="HAMAP" id="MF_01018">
    <property type="entry name" value="HisG_Short"/>
    <property type="match status" value="1"/>
</dbReference>
<evidence type="ECO:0000256" key="15">
    <source>
        <dbReference type="HAMAP-Rule" id="MF_01018"/>
    </source>
</evidence>
<dbReference type="GO" id="GO:0000105">
    <property type="term" value="P:L-histidine biosynthetic process"/>
    <property type="evidence" value="ECO:0007669"/>
    <property type="project" value="UniProtKB-UniRule"/>
</dbReference>
<protein>
    <recommendedName>
        <fullName evidence="6 15">ATP phosphoribosyltransferase</fullName>
        <shortName evidence="15">ATP-PRT</shortName>
        <shortName evidence="15">ATP-PRTase</shortName>
        <ecNumber evidence="5 15">2.4.2.17</ecNumber>
    </recommendedName>
</protein>
<dbReference type="SUPFAM" id="SSF53850">
    <property type="entry name" value="Periplasmic binding protein-like II"/>
    <property type="match status" value="1"/>
</dbReference>
<evidence type="ECO:0000256" key="14">
    <source>
        <dbReference type="ARBA" id="ARBA00024861"/>
    </source>
</evidence>
<dbReference type="EC" id="2.4.2.17" evidence="5 15"/>
<dbReference type="InterPro" id="IPR013820">
    <property type="entry name" value="ATP_PRibTrfase_cat"/>
</dbReference>
<evidence type="ECO:0000256" key="4">
    <source>
        <dbReference type="ARBA" id="ARBA00009489"/>
    </source>
</evidence>
<comment type="catalytic activity">
    <reaction evidence="1 15">
        <text>1-(5-phospho-beta-D-ribosyl)-ATP + diphosphate = 5-phospho-alpha-D-ribose 1-diphosphate + ATP</text>
        <dbReference type="Rhea" id="RHEA:18473"/>
        <dbReference type="ChEBI" id="CHEBI:30616"/>
        <dbReference type="ChEBI" id="CHEBI:33019"/>
        <dbReference type="ChEBI" id="CHEBI:58017"/>
        <dbReference type="ChEBI" id="CHEBI:73183"/>
        <dbReference type="EC" id="2.4.2.17"/>
    </reaction>
</comment>
<dbReference type="GO" id="GO:0003879">
    <property type="term" value="F:ATP phosphoribosyltransferase activity"/>
    <property type="evidence" value="ECO:0007669"/>
    <property type="project" value="UniProtKB-UniRule"/>
</dbReference>
<dbReference type="KEGG" id="bsol:FSW04_17295"/>